<evidence type="ECO:0000259" key="1">
    <source>
        <dbReference type="Pfam" id="PF14343"/>
    </source>
</evidence>
<reference evidence="3" key="2">
    <citation type="submission" date="2012-03" db="EMBL/GenBank/DDBJ databases">
        <title>Complete genome sequence of Flavobacterium indicum GPTSA100-9T, isolated from warm spring water.</title>
        <authorList>
            <person name="Barbier P."/>
            <person name="Houel A."/>
            <person name="Loux V."/>
            <person name="Poulain J."/>
            <person name="Bernardet J.-F."/>
            <person name="Touchon M."/>
            <person name="Duchaud E."/>
        </authorList>
    </citation>
    <scope>NUCLEOTIDE SEQUENCE [LARGE SCALE GENOMIC DNA]</scope>
    <source>
        <strain evidence="3">DSM 17447 / CIP 109464 / GPTSA100-9</strain>
    </source>
</reference>
<dbReference type="Proteomes" id="UP000007599">
    <property type="component" value="Chromosome I"/>
</dbReference>
<accession>H8XQT1</accession>
<dbReference type="AlphaFoldDB" id="H8XQT1"/>
<dbReference type="PATRIC" id="fig|1094466.5.peg.1398"/>
<evidence type="ECO:0000313" key="2">
    <source>
        <dbReference type="EMBL" id="CCG53379.1"/>
    </source>
</evidence>
<proteinExistence type="predicted"/>
<dbReference type="HOGENOM" id="CLU_1710569_0_0_10"/>
<dbReference type="RefSeq" id="WP_014388504.1">
    <property type="nucleotide sequence ID" value="NC_017025.1"/>
</dbReference>
<dbReference type="PROSITE" id="PS51257">
    <property type="entry name" value="PROKAR_LIPOPROTEIN"/>
    <property type="match status" value="1"/>
</dbReference>
<organism evidence="2 3">
    <name type="scientific">Flavobacterium indicum (strain DSM 17447 / CIP 109464 / GPTSA100-9)</name>
    <dbReference type="NCBI Taxonomy" id="1094466"/>
    <lineage>
        <taxon>Bacteria</taxon>
        <taxon>Pseudomonadati</taxon>
        <taxon>Bacteroidota</taxon>
        <taxon>Flavobacteriia</taxon>
        <taxon>Flavobacteriales</taxon>
        <taxon>Flavobacteriaceae</taxon>
        <taxon>Flavobacterium</taxon>
    </lineage>
</organism>
<dbReference type="InterPro" id="IPR025748">
    <property type="entry name" value="PrcB_C_dom"/>
</dbReference>
<dbReference type="STRING" id="1094466.KQS_07105"/>
<dbReference type="EMBL" id="HE774682">
    <property type="protein sequence ID" value="CCG53379.1"/>
    <property type="molecule type" value="Genomic_DNA"/>
</dbReference>
<evidence type="ECO:0000313" key="3">
    <source>
        <dbReference type="Proteomes" id="UP000007599"/>
    </source>
</evidence>
<dbReference type="Pfam" id="PF14343">
    <property type="entry name" value="PrcB_C"/>
    <property type="match status" value="1"/>
</dbReference>
<reference evidence="2 3" key="1">
    <citation type="journal article" date="2012" name="J. Bacteriol.">
        <title>Complete Genome Sequence of Flavobacterium indicum GPSTA100-9T, Isolated from Warm Spring Water.</title>
        <authorList>
            <person name="Barbier P."/>
            <person name="Houel A."/>
            <person name="Loux V."/>
            <person name="Poulain J."/>
            <person name="Bernardet J.F."/>
            <person name="Touchon M."/>
            <person name="Duchaud E."/>
        </authorList>
    </citation>
    <scope>NUCLEOTIDE SEQUENCE [LARGE SCALE GENOMIC DNA]</scope>
    <source>
        <strain evidence="3">DSM 17447 / CIP 109464 / GPTSA100-9</strain>
    </source>
</reference>
<sequence>MNKLIVVVIISIFTFLLSCKTQPAPSNIIVEKELETYKVIYKGQISSKKVKENIVIKDNESFTNLISELNIQPADYEVLLNVDFEKNNLLVLFIGEKPTGGYDIDVDKVLFLEKTIEVYPKISIPSKDSFSTTAITSPYVMVTISKGKEIIVK</sequence>
<protein>
    <submittedName>
        <fullName evidence="2">Probable lipoprotein</fullName>
    </submittedName>
</protein>
<gene>
    <name evidence="2" type="ordered locus">KQS_07105</name>
</gene>
<name>H8XQT1_FLAIG</name>
<feature type="domain" description="PrcB C-terminal" evidence="1">
    <location>
        <begin position="90"/>
        <end position="144"/>
    </location>
</feature>
<keyword evidence="3" id="KW-1185">Reference proteome</keyword>
<keyword evidence="2" id="KW-0449">Lipoprotein</keyword>
<dbReference type="KEGG" id="fin:KQS_07105"/>
<dbReference type="OrthoDB" id="1377159at2"/>